<accession>A0ACB8VVU4</accession>
<name>A0ACB8VVU4_9TELE</name>
<proteinExistence type="predicted"/>
<dbReference type="Proteomes" id="UP000831701">
    <property type="component" value="Chromosome 18"/>
</dbReference>
<evidence type="ECO:0000313" key="2">
    <source>
        <dbReference type="Proteomes" id="UP000831701"/>
    </source>
</evidence>
<evidence type="ECO:0000313" key="1">
    <source>
        <dbReference type="EMBL" id="KAI3359032.1"/>
    </source>
</evidence>
<sequence>MEREIDRRIGAASAVMRLVYRTVVVKKELSRKSKGEALNFYMLPPSPMVMNFGEAFQACPTGRRPREDPGHAGETMSLGWPGNASGIPPEELEEVSG</sequence>
<feature type="non-terminal residue" evidence="1">
    <location>
        <position position="97"/>
    </location>
</feature>
<gene>
    <name evidence="1" type="ORF">L3Q82_015434</name>
</gene>
<organism evidence="1 2">
    <name type="scientific">Scortum barcoo</name>
    <name type="common">barcoo grunter</name>
    <dbReference type="NCBI Taxonomy" id="214431"/>
    <lineage>
        <taxon>Eukaryota</taxon>
        <taxon>Metazoa</taxon>
        <taxon>Chordata</taxon>
        <taxon>Craniata</taxon>
        <taxon>Vertebrata</taxon>
        <taxon>Euteleostomi</taxon>
        <taxon>Actinopterygii</taxon>
        <taxon>Neopterygii</taxon>
        <taxon>Teleostei</taxon>
        <taxon>Neoteleostei</taxon>
        <taxon>Acanthomorphata</taxon>
        <taxon>Eupercaria</taxon>
        <taxon>Centrarchiformes</taxon>
        <taxon>Terapontoidei</taxon>
        <taxon>Terapontidae</taxon>
        <taxon>Scortum</taxon>
    </lineage>
</organism>
<protein>
    <submittedName>
        <fullName evidence="1">Uncharacterized protein</fullName>
    </submittedName>
</protein>
<reference evidence="1" key="1">
    <citation type="submission" date="2022-04" db="EMBL/GenBank/DDBJ databases">
        <title>Jade perch genome.</title>
        <authorList>
            <person name="Chao B."/>
        </authorList>
    </citation>
    <scope>NUCLEOTIDE SEQUENCE</scope>
    <source>
        <strain evidence="1">CB-2022</strain>
    </source>
</reference>
<keyword evidence="2" id="KW-1185">Reference proteome</keyword>
<dbReference type="EMBL" id="CM041548">
    <property type="protein sequence ID" value="KAI3359032.1"/>
    <property type="molecule type" value="Genomic_DNA"/>
</dbReference>
<comment type="caution">
    <text evidence="1">The sequence shown here is derived from an EMBL/GenBank/DDBJ whole genome shotgun (WGS) entry which is preliminary data.</text>
</comment>